<dbReference type="GO" id="GO:0008446">
    <property type="term" value="F:GDP-mannose 4,6-dehydratase activity"/>
    <property type="evidence" value="ECO:0007669"/>
    <property type="project" value="UniProtKB-UniRule"/>
</dbReference>
<dbReference type="InterPro" id="IPR016040">
    <property type="entry name" value="NAD(P)-bd_dom"/>
</dbReference>
<name>A0A5C6BXC5_9BACT</name>
<dbReference type="AlphaFoldDB" id="A0A5C6BXC5"/>
<dbReference type="EC" id="4.2.1.47" evidence="4 7"/>
<feature type="domain" description="NAD(P)-binding" evidence="9">
    <location>
        <begin position="60"/>
        <end position="371"/>
    </location>
</feature>
<evidence type="ECO:0000256" key="5">
    <source>
        <dbReference type="ARBA" id="ARBA00023239"/>
    </source>
</evidence>
<keyword evidence="11" id="KW-1185">Reference proteome</keyword>
<comment type="cofactor">
    <cofactor evidence="2 7">
        <name>NADP(+)</name>
        <dbReference type="ChEBI" id="CHEBI:58349"/>
    </cofactor>
</comment>
<feature type="active site" description="Nucleophile" evidence="7">
    <location>
        <position position="237"/>
    </location>
</feature>
<dbReference type="FunFam" id="3.40.50.720:FF:000924">
    <property type="entry name" value="GDP-mannose 4,6 dehydratase"/>
    <property type="match status" value="1"/>
</dbReference>
<comment type="function">
    <text evidence="6 7">Catalyzes the conversion of GDP-D-mannose to GDP-4-dehydro-6-deoxy-D-mannose.</text>
</comment>
<feature type="region of interest" description="Disordered" evidence="8">
    <location>
        <begin position="1"/>
        <end position="50"/>
    </location>
</feature>
<dbReference type="GO" id="GO:0070401">
    <property type="term" value="F:NADP+ binding"/>
    <property type="evidence" value="ECO:0007669"/>
    <property type="project" value="UniProtKB-UniRule"/>
</dbReference>
<dbReference type="Gene3D" id="3.40.50.720">
    <property type="entry name" value="NAD(P)-binding Rossmann-like Domain"/>
    <property type="match status" value="1"/>
</dbReference>
<dbReference type="Pfam" id="PF16363">
    <property type="entry name" value="GDP_Man_Dehyd"/>
    <property type="match status" value="1"/>
</dbReference>
<keyword evidence="7" id="KW-0521">NADP</keyword>
<dbReference type="HAMAP" id="MF_00955">
    <property type="entry name" value="GDP_Man_dehydratase"/>
    <property type="match status" value="1"/>
</dbReference>
<dbReference type="Proteomes" id="UP000319908">
    <property type="component" value="Unassembled WGS sequence"/>
</dbReference>
<accession>A0A5C6BXC5</accession>
<dbReference type="Gene3D" id="3.90.25.10">
    <property type="entry name" value="UDP-galactose 4-epimerase, domain 1"/>
    <property type="match status" value="1"/>
</dbReference>
<dbReference type="PANTHER" id="PTHR43715">
    <property type="entry name" value="GDP-MANNOSE 4,6-DEHYDRATASE"/>
    <property type="match status" value="1"/>
</dbReference>
<feature type="compositionally biased region" description="Polar residues" evidence="8">
    <location>
        <begin position="41"/>
        <end position="50"/>
    </location>
</feature>
<evidence type="ECO:0000256" key="7">
    <source>
        <dbReference type="HAMAP-Rule" id="MF_00955"/>
    </source>
</evidence>
<gene>
    <name evidence="10" type="primary">gmd_1</name>
    <name evidence="7" type="synonym">gmd</name>
    <name evidence="10" type="ORF">Poly21_41790</name>
</gene>
<organism evidence="10 11">
    <name type="scientific">Allorhodopirellula heiligendammensis</name>
    <dbReference type="NCBI Taxonomy" id="2714739"/>
    <lineage>
        <taxon>Bacteria</taxon>
        <taxon>Pseudomonadati</taxon>
        <taxon>Planctomycetota</taxon>
        <taxon>Planctomycetia</taxon>
        <taxon>Pirellulales</taxon>
        <taxon>Pirellulaceae</taxon>
        <taxon>Allorhodopirellula</taxon>
    </lineage>
</organism>
<reference evidence="10 11" key="1">
    <citation type="journal article" date="2020" name="Antonie Van Leeuwenhoek">
        <title>Rhodopirellula heiligendammensis sp. nov., Rhodopirellula pilleata sp. nov., and Rhodopirellula solitaria sp. nov. isolated from natural or artificial marine surfaces in Northern Germany and California, USA, and emended description of the genus Rhodopirellula.</title>
        <authorList>
            <person name="Kallscheuer N."/>
            <person name="Wiegand S."/>
            <person name="Jogler M."/>
            <person name="Boedeker C."/>
            <person name="Peeters S.H."/>
            <person name="Rast P."/>
            <person name="Heuer A."/>
            <person name="Jetten M.S.M."/>
            <person name="Rohde M."/>
            <person name="Jogler C."/>
        </authorList>
    </citation>
    <scope>NUCLEOTIDE SEQUENCE [LARGE SCALE GENOMIC DNA]</scope>
    <source>
        <strain evidence="10 11">Poly21</strain>
    </source>
</reference>
<dbReference type="CDD" id="cd05260">
    <property type="entry name" value="GDP_MD_SDR_e"/>
    <property type="match status" value="1"/>
</dbReference>
<protein>
    <recommendedName>
        <fullName evidence="4 7">GDP-mannose 4,6-dehydratase</fullName>
        <ecNumber evidence="4 7">4.2.1.47</ecNumber>
    </recommendedName>
    <alternativeName>
        <fullName evidence="7">GDP-D-mannose dehydratase</fullName>
    </alternativeName>
</protein>
<dbReference type="InterPro" id="IPR036291">
    <property type="entry name" value="NAD(P)-bd_dom_sf"/>
</dbReference>
<proteinExistence type="inferred from homology"/>
<evidence type="ECO:0000313" key="11">
    <source>
        <dbReference type="Proteomes" id="UP000319908"/>
    </source>
</evidence>
<dbReference type="GO" id="GO:0042351">
    <property type="term" value="P:'de novo' GDP-L-fucose biosynthetic process"/>
    <property type="evidence" value="ECO:0007669"/>
    <property type="project" value="TreeGrafter"/>
</dbReference>
<sequence>MRADLLKSVKRHNASRRQTNIGLCPPSDKGSRPAPRPRPSNPQWSSTLNPYPSPPAKVALITGITGQDGSYLAEWLLEKGYVVHGLVRRTSNTVRSRLDALFRNKDIYERTLFLHYGDLDDITTIRRILVKTEPDEIYHLAGQSHVGLSFEIPESTCQFTAMGTLRLLEMIRDLDKQPKLLHISSSEIFGRPESSPQNELTPMRPVTPYGVAKAFATQMVQVYRRSFDCFACNAICYNHESPRRGESFVTRKITRAAAAISLGRQSELRLGNLDARRDWGDAQNYVTAMWMMLQQDTPDDYVLATGRTHSVADFLQFAFEHVGLDWREFVVADSKFIRPTDVADLCGDPSKAIDTLGWQPPSSCQELAQRMVDHDRSKLLSVSD</sequence>
<evidence type="ECO:0000256" key="8">
    <source>
        <dbReference type="SAM" id="MobiDB-lite"/>
    </source>
</evidence>
<evidence type="ECO:0000256" key="4">
    <source>
        <dbReference type="ARBA" id="ARBA00011989"/>
    </source>
</evidence>
<comment type="catalytic activity">
    <reaction evidence="1 7">
        <text>GDP-alpha-D-mannose = GDP-4-dehydro-alpha-D-rhamnose + H2O</text>
        <dbReference type="Rhea" id="RHEA:23820"/>
        <dbReference type="ChEBI" id="CHEBI:15377"/>
        <dbReference type="ChEBI" id="CHEBI:57527"/>
        <dbReference type="ChEBI" id="CHEBI:57964"/>
        <dbReference type="EC" id="4.2.1.47"/>
    </reaction>
</comment>
<comment type="caution">
    <text evidence="10">The sequence shown here is derived from an EMBL/GenBank/DDBJ whole genome shotgun (WGS) entry which is preliminary data.</text>
</comment>
<dbReference type="PANTHER" id="PTHR43715:SF1">
    <property type="entry name" value="GDP-MANNOSE 4,6 DEHYDRATASE"/>
    <property type="match status" value="1"/>
</dbReference>
<dbReference type="InterPro" id="IPR006368">
    <property type="entry name" value="GDP_Man_deHydtase"/>
</dbReference>
<evidence type="ECO:0000259" key="9">
    <source>
        <dbReference type="Pfam" id="PF16363"/>
    </source>
</evidence>
<evidence type="ECO:0000256" key="6">
    <source>
        <dbReference type="ARBA" id="ARBA00059383"/>
    </source>
</evidence>
<evidence type="ECO:0000256" key="1">
    <source>
        <dbReference type="ARBA" id="ARBA00000188"/>
    </source>
</evidence>
<dbReference type="PROSITE" id="PS00061">
    <property type="entry name" value="ADH_SHORT"/>
    <property type="match status" value="1"/>
</dbReference>
<dbReference type="SUPFAM" id="SSF51735">
    <property type="entry name" value="NAD(P)-binding Rossmann-fold domains"/>
    <property type="match status" value="1"/>
</dbReference>
<evidence type="ECO:0000313" key="10">
    <source>
        <dbReference type="EMBL" id="TWU16970.1"/>
    </source>
</evidence>
<dbReference type="EMBL" id="SJPU01000002">
    <property type="protein sequence ID" value="TWU16970.1"/>
    <property type="molecule type" value="Genomic_DNA"/>
</dbReference>
<evidence type="ECO:0000256" key="2">
    <source>
        <dbReference type="ARBA" id="ARBA00001937"/>
    </source>
</evidence>
<dbReference type="InterPro" id="IPR020904">
    <property type="entry name" value="Sc_DH/Rdtase_CS"/>
</dbReference>
<comment type="similarity">
    <text evidence="3 7">Belongs to the NAD(P)-dependent epimerase/dehydratase family. GDP-mannose 4,6-dehydratase subfamily.</text>
</comment>
<comment type="caution">
    <text evidence="7">Lacks conserved residue(s) required for the propagation of feature annotation.</text>
</comment>
<evidence type="ECO:0000256" key="3">
    <source>
        <dbReference type="ARBA" id="ARBA00009263"/>
    </source>
</evidence>
<keyword evidence="5 7" id="KW-0456">Lyase</keyword>